<reference evidence="2" key="2">
    <citation type="submission" date="2014-06" db="EMBL/GenBank/DDBJ databases">
        <title>The complete genome of Blastobotrys (Arxula) adeninivorans LS3 - a yeast of biotechnological interest.</title>
        <authorList>
            <person name="Kunze G."/>
            <person name="Gaillardin C."/>
            <person name="Czernicka M."/>
            <person name="Durrens P."/>
            <person name="Martin T."/>
            <person name="Boer E."/>
            <person name="Gabaldon T."/>
            <person name="Cruz J."/>
            <person name="Talla E."/>
            <person name="Marck C."/>
            <person name="Goffeau A."/>
            <person name="Barbe V."/>
            <person name="Baret P."/>
            <person name="Baronian K."/>
            <person name="Beier S."/>
            <person name="Bleykasten C."/>
            <person name="Bode R."/>
            <person name="Casaregola S."/>
            <person name="Despons L."/>
            <person name="Fairhead C."/>
            <person name="Giersberg M."/>
            <person name="Gierski P."/>
            <person name="Hahnel U."/>
            <person name="Hartmann A."/>
            <person name="Jankowska D."/>
            <person name="Jubin C."/>
            <person name="Jung P."/>
            <person name="Lafontaine I."/>
            <person name="Leh-Louis V."/>
            <person name="Lemaire M."/>
            <person name="Marcet-Houben M."/>
            <person name="Mascher M."/>
            <person name="Morel G."/>
            <person name="Richard G.-F."/>
            <person name="Riechen J."/>
            <person name="Sacerdot C."/>
            <person name="Sarkar A."/>
            <person name="Savel G."/>
            <person name="Schacherer J."/>
            <person name="Sherman D."/>
            <person name="Straub M.-L."/>
            <person name="Stein N."/>
            <person name="Thierry A."/>
            <person name="Trautwein-Schult A."/>
            <person name="Westhof E."/>
            <person name="Worch S."/>
            <person name="Dujon B."/>
            <person name="Souciet J.-L."/>
            <person name="Wincker P."/>
            <person name="Scholz U."/>
            <person name="Neuveglise N."/>
        </authorList>
    </citation>
    <scope>NUCLEOTIDE SEQUENCE</scope>
    <source>
        <strain evidence="2">LS3</strain>
    </source>
</reference>
<organism evidence="2">
    <name type="scientific">Blastobotrys adeninivorans</name>
    <name type="common">Yeast</name>
    <name type="synonym">Arxula adeninivorans</name>
    <dbReference type="NCBI Taxonomy" id="409370"/>
    <lineage>
        <taxon>Eukaryota</taxon>
        <taxon>Fungi</taxon>
        <taxon>Dikarya</taxon>
        <taxon>Ascomycota</taxon>
        <taxon>Saccharomycotina</taxon>
        <taxon>Dipodascomycetes</taxon>
        <taxon>Dipodascales</taxon>
        <taxon>Trichomonascaceae</taxon>
        <taxon>Blastobotrys</taxon>
    </lineage>
</organism>
<name>A0A060T6I0_BLAAD</name>
<evidence type="ECO:0000313" key="2">
    <source>
        <dbReference type="EMBL" id="CDP34776.1"/>
    </source>
</evidence>
<gene>
    <name evidence="2" type="ORF">GNLVRS02_ARAD1C20240g</name>
</gene>
<dbReference type="AlphaFoldDB" id="A0A060T6I0"/>
<protein>
    <submittedName>
        <fullName evidence="2">ARAD1C20240p</fullName>
    </submittedName>
</protein>
<reference evidence="2" key="1">
    <citation type="submission" date="2014-02" db="EMBL/GenBank/DDBJ databases">
        <authorList>
            <person name="Genoscope - CEA"/>
        </authorList>
    </citation>
    <scope>NUCLEOTIDE SEQUENCE</scope>
    <source>
        <strain evidence="2">LS3</strain>
    </source>
</reference>
<dbReference type="EMBL" id="HG937693">
    <property type="protein sequence ID" value="CDP34776.1"/>
    <property type="molecule type" value="Genomic_DNA"/>
</dbReference>
<sequence>MKRFGSARLGTGPAGRLDCTLWNSRQFSHSTSCLSSGRRRRLRGRDAELAGRIREDQMKVRQMLANLFSPSKNASDVLSRYYRQQNLYQLSKQVTPELKTEELMTLHKRVKPSLYDSAVPPLSKCNSEYTGTEKAPASQSVPKSSNDSAQQFINQNPLATTALYLNTAGISFSKSDLERLLPPRHLMMGSYSSDIDPSFELVRSRSPANLVRWFGYYLIFKSREAAVMYYQETLGAELCGLEVKLQFVEPTAKGIHSPILDQVPGVSRSMCALMIGLPANYTRIQIMRKLWDYDFIDDDNFSVQKLPMGRVRYGGPPVLLRFKSEEEAQRLVREFDRRLFPGTENEVYVEVLD</sequence>
<feature type="compositionally biased region" description="Polar residues" evidence="1">
    <location>
        <begin position="137"/>
        <end position="148"/>
    </location>
</feature>
<feature type="region of interest" description="Disordered" evidence="1">
    <location>
        <begin position="126"/>
        <end position="148"/>
    </location>
</feature>
<proteinExistence type="predicted"/>
<accession>A0A060T6I0</accession>
<evidence type="ECO:0000256" key="1">
    <source>
        <dbReference type="SAM" id="MobiDB-lite"/>
    </source>
</evidence>